<dbReference type="AlphaFoldDB" id="A0A839JYJ3"/>
<evidence type="ECO:0000256" key="3">
    <source>
        <dbReference type="HAMAP-Rule" id="MF_00376"/>
    </source>
</evidence>
<comment type="subcellular location">
    <subcellularLocation>
        <location evidence="3">Cytoplasm</location>
    </subcellularLocation>
</comment>
<evidence type="ECO:0000313" key="6">
    <source>
        <dbReference type="Proteomes" id="UP000574276"/>
    </source>
</evidence>
<dbReference type="NCBIfam" id="TIGR00152">
    <property type="entry name" value="dephospho-CoA kinase"/>
    <property type="match status" value="1"/>
</dbReference>
<dbReference type="PANTHER" id="PTHR10695:SF46">
    <property type="entry name" value="BIFUNCTIONAL COENZYME A SYNTHASE-RELATED"/>
    <property type="match status" value="1"/>
</dbReference>
<dbReference type="SUPFAM" id="SSF52540">
    <property type="entry name" value="P-loop containing nucleoside triphosphate hydrolases"/>
    <property type="match status" value="1"/>
</dbReference>
<dbReference type="InterPro" id="IPR001977">
    <property type="entry name" value="Depp_CoAkinase"/>
</dbReference>
<evidence type="ECO:0000256" key="4">
    <source>
        <dbReference type="NCBIfam" id="TIGR00152"/>
    </source>
</evidence>
<comment type="caution">
    <text evidence="5">The sequence shown here is derived from an EMBL/GenBank/DDBJ whole genome shotgun (WGS) entry which is preliminary data.</text>
</comment>
<keyword evidence="3" id="KW-0173">Coenzyme A biosynthesis</keyword>
<dbReference type="Pfam" id="PF01121">
    <property type="entry name" value="CoaE"/>
    <property type="match status" value="1"/>
</dbReference>
<keyword evidence="3 5" id="KW-0808">Transferase</keyword>
<dbReference type="InterPro" id="IPR027417">
    <property type="entry name" value="P-loop_NTPase"/>
</dbReference>
<keyword evidence="1 3" id="KW-0547">Nucleotide-binding</keyword>
<comment type="catalytic activity">
    <reaction evidence="3">
        <text>3'-dephospho-CoA + ATP = ADP + CoA + H(+)</text>
        <dbReference type="Rhea" id="RHEA:18245"/>
        <dbReference type="ChEBI" id="CHEBI:15378"/>
        <dbReference type="ChEBI" id="CHEBI:30616"/>
        <dbReference type="ChEBI" id="CHEBI:57287"/>
        <dbReference type="ChEBI" id="CHEBI:57328"/>
        <dbReference type="ChEBI" id="CHEBI:456216"/>
        <dbReference type="EC" id="2.7.1.24"/>
    </reaction>
</comment>
<protein>
    <recommendedName>
        <fullName evidence="3 4">Dephospho-CoA kinase</fullName>
        <ecNumber evidence="3 4">2.7.1.24</ecNumber>
    </recommendedName>
    <alternativeName>
        <fullName evidence="3">Dephosphocoenzyme A kinase</fullName>
    </alternativeName>
</protein>
<accession>A0A839JYJ3</accession>
<keyword evidence="6" id="KW-1185">Reference proteome</keyword>
<dbReference type="PROSITE" id="PS51219">
    <property type="entry name" value="DPCK"/>
    <property type="match status" value="1"/>
</dbReference>
<keyword evidence="2 3" id="KW-0067">ATP-binding</keyword>
<comment type="similarity">
    <text evidence="3">Belongs to the CoaE family.</text>
</comment>
<evidence type="ECO:0000256" key="1">
    <source>
        <dbReference type="ARBA" id="ARBA00022741"/>
    </source>
</evidence>
<proteinExistence type="inferred from homology"/>
<keyword evidence="3" id="KW-0963">Cytoplasm</keyword>
<dbReference type="Gene3D" id="3.40.50.300">
    <property type="entry name" value="P-loop containing nucleotide triphosphate hydrolases"/>
    <property type="match status" value="1"/>
</dbReference>
<dbReference type="GO" id="GO:0005737">
    <property type="term" value="C:cytoplasm"/>
    <property type="evidence" value="ECO:0007669"/>
    <property type="project" value="UniProtKB-SubCell"/>
</dbReference>
<dbReference type="GO" id="GO:0015937">
    <property type="term" value="P:coenzyme A biosynthetic process"/>
    <property type="evidence" value="ECO:0007669"/>
    <property type="project" value="UniProtKB-UniRule"/>
</dbReference>
<organism evidence="5 6">
    <name type="scientific">Variimorphobacter saccharofermentans</name>
    <dbReference type="NCBI Taxonomy" id="2755051"/>
    <lineage>
        <taxon>Bacteria</taxon>
        <taxon>Bacillati</taxon>
        <taxon>Bacillota</taxon>
        <taxon>Clostridia</taxon>
        <taxon>Lachnospirales</taxon>
        <taxon>Lachnospiraceae</taxon>
        <taxon>Variimorphobacter</taxon>
    </lineage>
</organism>
<dbReference type="CDD" id="cd02022">
    <property type="entry name" value="DPCK"/>
    <property type="match status" value="1"/>
</dbReference>
<comment type="pathway">
    <text evidence="3">Cofactor biosynthesis; coenzyme A biosynthesis; CoA from (R)-pantothenate: step 5/5.</text>
</comment>
<keyword evidence="3 5" id="KW-0418">Kinase</keyword>
<dbReference type="HAMAP" id="MF_00376">
    <property type="entry name" value="Dephospho_CoA_kinase"/>
    <property type="match status" value="1"/>
</dbReference>
<name>A0A839JYJ3_9FIRM</name>
<reference evidence="5 6" key="1">
    <citation type="submission" date="2020-07" db="EMBL/GenBank/DDBJ databases">
        <title>Characterization and genome sequencing of isolate MD1, a novel member within the family Lachnospiraceae.</title>
        <authorList>
            <person name="Rettenmaier R."/>
            <person name="Di Bello L."/>
            <person name="Zinser C."/>
            <person name="Scheitz K."/>
            <person name="Liebl W."/>
            <person name="Zverlov V."/>
        </authorList>
    </citation>
    <scope>NUCLEOTIDE SEQUENCE [LARGE SCALE GENOMIC DNA]</scope>
    <source>
        <strain evidence="5 6">MD1</strain>
    </source>
</reference>
<dbReference type="UniPathway" id="UPA00241">
    <property type="reaction ID" value="UER00356"/>
</dbReference>
<dbReference type="GO" id="GO:0004140">
    <property type="term" value="F:dephospho-CoA kinase activity"/>
    <property type="evidence" value="ECO:0007669"/>
    <property type="project" value="UniProtKB-UniRule"/>
</dbReference>
<dbReference type="GO" id="GO:0005524">
    <property type="term" value="F:ATP binding"/>
    <property type="evidence" value="ECO:0007669"/>
    <property type="project" value="UniProtKB-UniRule"/>
</dbReference>
<feature type="binding site" evidence="3">
    <location>
        <begin position="11"/>
        <end position="16"/>
    </location>
    <ligand>
        <name>ATP</name>
        <dbReference type="ChEBI" id="CHEBI:30616"/>
    </ligand>
</feature>
<evidence type="ECO:0000313" key="5">
    <source>
        <dbReference type="EMBL" id="MBB2182490.1"/>
    </source>
</evidence>
<dbReference type="Proteomes" id="UP000574276">
    <property type="component" value="Unassembled WGS sequence"/>
</dbReference>
<dbReference type="EC" id="2.7.1.24" evidence="3 4"/>
<comment type="function">
    <text evidence="3">Catalyzes the phosphorylation of the 3'-hydroxyl group of dephosphocoenzyme A to form coenzyme A.</text>
</comment>
<dbReference type="PANTHER" id="PTHR10695">
    <property type="entry name" value="DEPHOSPHO-COA KINASE-RELATED"/>
    <property type="match status" value="1"/>
</dbReference>
<evidence type="ECO:0000256" key="2">
    <source>
        <dbReference type="ARBA" id="ARBA00022840"/>
    </source>
</evidence>
<dbReference type="RefSeq" id="WP_228352210.1">
    <property type="nucleotide sequence ID" value="NZ_JACEGA010000001.1"/>
</dbReference>
<sequence>MKVIGITGGIGSGKSLVADILKKKYNAYIVNTDAIAKKQMEPGGASYQGVIDYFGQDIVAEDKSIDRQKLSAIVFDNKEKLKKLNELTHPQVLKAVLEEVNTLREVGNIPYIVIETALMIEAGYDYFCDEVWYVYSPEEERRKRLKRDRDYSDEKMDAIFKSQSKDAAFRERYSIIIENTGDVDELEVQIQRLLLD</sequence>
<dbReference type="EMBL" id="JACEGA010000001">
    <property type="protein sequence ID" value="MBB2182490.1"/>
    <property type="molecule type" value="Genomic_DNA"/>
</dbReference>
<gene>
    <name evidence="3" type="primary">coaE</name>
    <name evidence="5" type="ORF">H0486_06350</name>
</gene>